<dbReference type="Gene3D" id="3.60.110.10">
    <property type="entry name" value="Carbon-nitrogen hydrolase"/>
    <property type="match status" value="1"/>
</dbReference>
<dbReference type="GO" id="GO:0016811">
    <property type="term" value="F:hydrolase activity, acting on carbon-nitrogen (but not peptide) bonds, in linear amides"/>
    <property type="evidence" value="ECO:0007669"/>
    <property type="project" value="TreeGrafter"/>
</dbReference>
<dbReference type="InterPro" id="IPR036526">
    <property type="entry name" value="C-N_Hydrolase_sf"/>
</dbReference>
<evidence type="ECO:0000313" key="4">
    <source>
        <dbReference type="Proteomes" id="UP000245802"/>
    </source>
</evidence>
<evidence type="ECO:0000313" key="3">
    <source>
        <dbReference type="EMBL" id="AWM36436.1"/>
    </source>
</evidence>
<sequence>MRYALLLAAVALFAVAVVVTCRREPVGAPDTVPAVDAPLAGGLKARVVSWDIGLRFASEADWIARVVQETRKASADGVDVLVFPELFVSGLLAHAPDERPHEWCTRCVNEVLLPAVKVAAGAGMLVCLGSYAHQDANETHALNRSPVLLNGSWHFADKIHPTQGERIEDPPIRPGEVLPVFEFRGGRVAVVVCFTLEMPDVSAALKKEGVQLLLAPTATADEDGVARILRTASGRAVELGAAVLVAPLVGERDGWKNVGSAALYLPAQAGIDHRPRESSRRTAGIARDDFNIPWPQLLSLRQQGAKPETRPFLVEQPFRIERR</sequence>
<dbReference type="OrthoDB" id="9811121at2"/>
<dbReference type="InterPro" id="IPR003010">
    <property type="entry name" value="C-N_Hydrolase"/>
</dbReference>
<dbReference type="SUPFAM" id="SSF56317">
    <property type="entry name" value="Carbon-nitrogen hydrolase"/>
    <property type="match status" value="1"/>
</dbReference>
<dbReference type="AlphaFoldDB" id="A0A2Z3GYM9"/>
<accession>A0A2Z3GYM9</accession>
<protein>
    <recommendedName>
        <fullName evidence="2">CN hydrolase domain-containing protein</fullName>
    </recommendedName>
</protein>
<evidence type="ECO:0000259" key="2">
    <source>
        <dbReference type="PROSITE" id="PS50263"/>
    </source>
</evidence>
<dbReference type="Pfam" id="PF00795">
    <property type="entry name" value="CN_hydrolase"/>
    <property type="match status" value="1"/>
</dbReference>
<dbReference type="PROSITE" id="PS50263">
    <property type="entry name" value="CN_HYDROLASE"/>
    <property type="match status" value="1"/>
</dbReference>
<proteinExistence type="predicted"/>
<dbReference type="Proteomes" id="UP000245802">
    <property type="component" value="Chromosome"/>
</dbReference>
<reference evidence="3 4" key="1">
    <citation type="submission" date="2018-01" db="EMBL/GenBank/DDBJ databases">
        <title>G. obscuriglobus.</title>
        <authorList>
            <person name="Franke J."/>
            <person name="Blomberg W."/>
            <person name="Selmecki A."/>
        </authorList>
    </citation>
    <scope>NUCLEOTIDE SEQUENCE [LARGE SCALE GENOMIC DNA]</scope>
    <source>
        <strain evidence="3 4">DSM 5831</strain>
    </source>
</reference>
<dbReference type="PANTHER" id="PTHR43674:SF16">
    <property type="entry name" value="CARBON-NITROGEN FAMILY, PUTATIVE (AFU_ORTHOLOGUE AFUA_5G02350)-RELATED"/>
    <property type="match status" value="1"/>
</dbReference>
<keyword evidence="4" id="KW-1185">Reference proteome</keyword>
<dbReference type="KEGG" id="gog:C1280_04980"/>
<evidence type="ECO:0000256" key="1">
    <source>
        <dbReference type="ARBA" id="ARBA00022801"/>
    </source>
</evidence>
<keyword evidence="1" id="KW-0378">Hydrolase</keyword>
<dbReference type="EMBL" id="CP025958">
    <property type="protein sequence ID" value="AWM36436.1"/>
    <property type="molecule type" value="Genomic_DNA"/>
</dbReference>
<dbReference type="PANTHER" id="PTHR43674">
    <property type="entry name" value="NITRILASE C965.09-RELATED"/>
    <property type="match status" value="1"/>
</dbReference>
<name>A0A2Z3GYM9_9BACT</name>
<organism evidence="3 4">
    <name type="scientific">Gemmata obscuriglobus</name>
    <dbReference type="NCBI Taxonomy" id="114"/>
    <lineage>
        <taxon>Bacteria</taxon>
        <taxon>Pseudomonadati</taxon>
        <taxon>Planctomycetota</taxon>
        <taxon>Planctomycetia</taxon>
        <taxon>Gemmatales</taxon>
        <taxon>Gemmataceae</taxon>
        <taxon>Gemmata</taxon>
    </lineage>
</organism>
<gene>
    <name evidence="3" type="ORF">C1280_04980</name>
</gene>
<feature type="domain" description="CN hydrolase" evidence="2">
    <location>
        <begin position="43"/>
        <end position="292"/>
    </location>
</feature>
<dbReference type="InterPro" id="IPR050345">
    <property type="entry name" value="Aliph_Amidase/BUP"/>
</dbReference>
<dbReference type="RefSeq" id="WP_010044446.1">
    <property type="nucleotide sequence ID" value="NZ_CP025958.1"/>
</dbReference>